<dbReference type="Proteomes" id="UP001359559">
    <property type="component" value="Unassembled WGS sequence"/>
</dbReference>
<dbReference type="AlphaFoldDB" id="A0AAN9ISZ6"/>
<dbReference type="Gene3D" id="3.40.140.10">
    <property type="entry name" value="Cytidine Deaminase, domain 2"/>
    <property type="match status" value="1"/>
</dbReference>
<evidence type="ECO:0000313" key="1">
    <source>
        <dbReference type="EMBL" id="KAK7285536.1"/>
    </source>
</evidence>
<sequence>MCFSAIRLSRIKRLIYGAKAEAAIAIGFDDFLQMHCEVPYSIRRQRWRLKELMVMRPLLLKKFSRKRRKNSQCINIKTFILFSQW</sequence>
<keyword evidence="2" id="KW-1185">Reference proteome</keyword>
<protein>
    <submittedName>
        <fullName evidence="1">Uncharacterized protein</fullName>
    </submittedName>
</protein>
<proteinExistence type="predicted"/>
<gene>
    <name evidence="1" type="ORF">RJT34_20310</name>
</gene>
<name>A0AAN9ISZ6_CLITE</name>
<dbReference type="EMBL" id="JAYKXN010000005">
    <property type="protein sequence ID" value="KAK7285536.1"/>
    <property type="molecule type" value="Genomic_DNA"/>
</dbReference>
<reference evidence="1 2" key="1">
    <citation type="submission" date="2024-01" db="EMBL/GenBank/DDBJ databases">
        <title>The genomes of 5 underutilized Papilionoideae crops provide insights into root nodulation and disease resistance.</title>
        <authorList>
            <person name="Yuan L."/>
        </authorList>
    </citation>
    <scope>NUCLEOTIDE SEQUENCE [LARGE SCALE GENOMIC DNA]</scope>
    <source>
        <strain evidence="1">LY-2023</strain>
        <tissue evidence="1">Leaf</tissue>
    </source>
</reference>
<organism evidence="1 2">
    <name type="scientific">Clitoria ternatea</name>
    <name type="common">Butterfly pea</name>
    <dbReference type="NCBI Taxonomy" id="43366"/>
    <lineage>
        <taxon>Eukaryota</taxon>
        <taxon>Viridiplantae</taxon>
        <taxon>Streptophyta</taxon>
        <taxon>Embryophyta</taxon>
        <taxon>Tracheophyta</taxon>
        <taxon>Spermatophyta</taxon>
        <taxon>Magnoliopsida</taxon>
        <taxon>eudicotyledons</taxon>
        <taxon>Gunneridae</taxon>
        <taxon>Pentapetalae</taxon>
        <taxon>rosids</taxon>
        <taxon>fabids</taxon>
        <taxon>Fabales</taxon>
        <taxon>Fabaceae</taxon>
        <taxon>Papilionoideae</taxon>
        <taxon>50 kb inversion clade</taxon>
        <taxon>NPAAA clade</taxon>
        <taxon>indigoferoid/millettioid clade</taxon>
        <taxon>Phaseoleae</taxon>
        <taxon>Clitoria</taxon>
    </lineage>
</organism>
<dbReference type="GO" id="GO:0003824">
    <property type="term" value="F:catalytic activity"/>
    <property type="evidence" value="ECO:0007669"/>
    <property type="project" value="InterPro"/>
</dbReference>
<comment type="caution">
    <text evidence="1">The sequence shown here is derived from an EMBL/GenBank/DDBJ whole genome shotgun (WGS) entry which is preliminary data.</text>
</comment>
<accession>A0AAN9ISZ6</accession>
<dbReference type="InterPro" id="IPR016193">
    <property type="entry name" value="Cytidine_deaminase-like"/>
</dbReference>
<dbReference type="SUPFAM" id="SSF53927">
    <property type="entry name" value="Cytidine deaminase-like"/>
    <property type="match status" value="1"/>
</dbReference>
<evidence type="ECO:0000313" key="2">
    <source>
        <dbReference type="Proteomes" id="UP001359559"/>
    </source>
</evidence>